<name>A0A0D6JGT2_9HYPH</name>
<comment type="similarity">
    <text evidence="1">Belongs to the bactofilin family.</text>
</comment>
<organism evidence="2 3">
    <name type="scientific">Candidatus Filomicrobium marinum</name>
    <dbReference type="NCBI Taxonomy" id="1608628"/>
    <lineage>
        <taxon>Bacteria</taxon>
        <taxon>Pseudomonadati</taxon>
        <taxon>Pseudomonadota</taxon>
        <taxon>Alphaproteobacteria</taxon>
        <taxon>Hyphomicrobiales</taxon>
        <taxon>Hyphomicrobiaceae</taxon>
        <taxon>Filomicrobium</taxon>
    </lineage>
</organism>
<evidence type="ECO:0000256" key="1">
    <source>
        <dbReference type="ARBA" id="ARBA00044755"/>
    </source>
</evidence>
<gene>
    <name evidence="2" type="ORF">YBN1229_v1_2554</name>
</gene>
<dbReference type="PROSITE" id="PS51854">
    <property type="entry name" value="CSPG"/>
    <property type="match status" value="1"/>
</dbReference>
<reference evidence="3" key="1">
    <citation type="submission" date="2015-02" db="EMBL/GenBank/DDBJ databases">
        <authorList>
            <person name="Chooi Y.-H."/>
        </authorList>
    </citation>
    <scope>NUCLEOTIDE SEQUENCE [LARGE SCALE GENOMIC DNA]</scope>
    <source>
        <strain evidence="3">strain Y</strain>
    </source>
</reference>
<dbReference type="Pfam" id="PF04519">
    <property type="entry name" value="Bactofilin"/>
    <property type="match status" value="1"/>
</dbReference>
<evidence type="ECO:0008006" key="4">
    <source>
        <dbReference type="Google" id="ProtNLM"/>
    </source>
</evidence>
<dbReference type="EMBL" id="LN829119">
    <property type="protein sequence ID" value="CPR20313.1"/>
    <property type="molecule type" value="Genomic_DNA"/>
</dbReference>
<accession>A0A0D6JGT2</accession>
<sequence length="217" mass="22599">MTQSQGVAIISDDTVLKGRIAHCKLLEVHGYVEGEVAAERLIIHPGGRVFGTIRVDNAEINGTLQGNVAVKHLIGIGATGSVNGQVQYGRISLASGAELSADLRNVPPEISGDLDLVVRRGRTVRITTMDLTAVDPDDSAHNLSFLVSNPINGFVALNHGQRVPVETFTQADLENGHVMFAHDGNAAETASFDVIVSDSAGATSGAAKTVTVAVIAA</sequence>
<dbReference type="InterPro" id="IPR007607">
    <property type="entry name" value="BacA/B"/>
</dbReference>
<dbReference type="RefSeq" id="WP_046479155.1">
    <property type="nucleotide sequence ID" value="NZ_LN829118.1"/>
</dbReference>
<dbReference type="KEGG" id="fiy:BN1229_v1_2554"/>
<evidence type="ECO:0000313" key="3">
    <source>
        <dbReference type="Proteomes" id="UP000033187"/>
    </source>
</evidence>
<dbReference type="Pfam" id="PF16184">
    <property type="entry name" value="Cadherin_3"/>
    <property type="match status" value="1"/>
</dbReference>
<dbReference type="KEGG" id="fil:BN1229_v1_3368"/>
<dbReference type="PANTHER" id="PTHR35024:SF4">
    <property type="entry name" value="POLYMER-FORMING CYTOSKELETAL PROTEIN"/>
    <property type="match status" value="1"/>
</dbReference>
<evidence type="ECO:0000313" key="2">
    <source>
        <dbReference type="EMBL" id="CPR20313.1"/>
    </source>
</evidence>
<dbReference type="Proteomes" id="UP000033187">
    <property type="component" value="Chromosome 1"/>
</dbReference>
<dbReference type="PANTHER" id="PTHR35024">
    <property type="entry name" value="HYPOTHETICAL CYTOSOLIC PROTEIN"/>
    <property type="match status" value="1"/>
</dbReference>
<protein>
    <recommendedName>
        <fullName evidence="4">Polymer-forming cytoskeletal protein</fullName>
    </recommendedName>
</protein>
<dbReference type="OrthoDB" id="7931894at2"/>
<proteinExistence type="inferred from homology"/>
<dbReference type="InterPro" id="IPR039005">
    <property type="entry name" value="CSPG_rpt"/>
</dbReference>
<keyword evidence="3" id="KW-1185">Reference proteome</keyword>
<dbReference type="AlphaFoldDB" id="A0A0D6JGT2"/>